<feature type="transmembrane region" description="Helical" evidence="1">
    <location>
        <begin position="53"/>
        <end position="74"/>
    </location>
</feature>
<feature type="transmembrane region" description="Helical" evidence="1">
    <location>
        <begin position="150"/>
        <end position="171"/>
    </location>
</feature>
<feature type="transmembrane region" description="Helical" evidence="1">
    <location>
        <begin position="12"/>
        <end position="33"/>
    </location>
</feature>
<dbReference type="PANTHER" id="PTHR36435:SF1">
    <property type="entry name" value="CAAX AMINO TERMINAL PROTEASE FAMILY PROTEIN"/>
    <property type="match status" value="1"/>
</dbReference>
<organism evidence="3 4">
    <name type="scientific">Thalassotalea marina</name>
    <dbReference type="NCBI Taxonomy" id="1673741"/>
    <lineage>
        <taxon>Bacteria</taxon>
        <taxon>Pseudomonadati</taxon>
        <taxon>Pseudomonadota</taxon>
        <taxon>Gammaproteobacteria</taxon>
        <taxon>Alteromonadales</taxon>
        <taxon>Colwelliaceae</taxon>
        <taxon>Thalassotalea</taxon>
    </lineage>
</organism>
<dbReference type="InterPro" id="IPR003675">
    <property type="entry name" value="Rce1/LyrA-like_dom"/>
</dbReference>
<feature type="transmembrane region" description="Helical" evidence="1">
    <location>
        <begin position="86"/>
        <end position="105"/>
    </location>
</feature>
<dbReference type="InterPro" id="IPR052710">
    <property type="entry name" value="CAAX_protease"/>
</dbReference>
<gene>
    <name evidence="3" type="ORF">GCM10017161_42620</name>
</gene>
<keyword evidence="4" id="KW-1185">Reference proteome</keyword>
<accession>A0A919EQP9</accession>
<name>A0A919EQP9_9GAMM</name>
<proteinExistence type="predicted"/>
<feature type="transmembrane region" description="Helical" evidence="1">
    <location>
        <begin position="125"/>
        <end position="143"/>
    </location>
</feature>
<comment type="caution">
    <text evidence="3">The sequence shown here is derived from an EMBL/GenBank/DDBJ whole genome shotgun (WGS) entry which is preliminary data.</text>
</comment>
<keyword evidence="1" id="KW-0472">Membrane</keyword>
<keyword evidence="3" id="KW-0378">Hydrolase</keyword>
<feature type="transmembrane region" description="Helical" evidence="1">
    <location>
        <begin position="177"/>
        <end position="197"/>
    </location>
</feature>
<protein>
    <submittedName>
        <fullName evidence="3">CAAX protease family protein</fullName>
    </submittedName>
</protein>
<dbReference type="PANTHER" id="PTHR36435">
    <property type="entry name" value="SLR1288 PROTEIN"/>
    <property type="match status" value="1"/>
</dbReference>
<feature type="transmembrane region" description="Helical" evidence="1">
    <location>
        <begin position="204"/>
        <end position="223"/>
    </location>
</feature>
<keyword evidence="1" id="KW-0812">Transmembrane</keyword>
<dbReference type="RefSeq" id="WP_189774970.1">
    <property type="nucleotide sequence ID" value="NZ_BNCK01000017.1"/>
</dbReference>
<dbReference type="Pfam" id="PF02517">
    <property type="entry name" value="Rce1-like"/>
    <property type="match status" value="1"/>
</dbReference>
<dbReference type="AlphaFoldDB" id="A0A919EQP9"/>
<evidence type="ECO:0000313" key="3">
    <source>
        <dbReference type="EMBL" id="GHG08299.1"/>
    </source>
</evidence>
<feature type="transmembrane region" description="Helical" evidence="1">
    <location>
        <begin position="235"/>
        <end position="255"/>
    </location>
</feature>
<dbReference type="EMBL" id="BNCK01000017">
    <property type="protein sequence ID" value="GHG08299.1"/>
    <property type="molecule type" value="Genomic_DNA"/>
</dbReference>
<evidence type="ECO:0000256" key="1">
    <source>
        <dbReference type="SAM" id="Phobius"/>
    </source>
</evidence>
<dbReference type="GO" id="GO:0004175">
    <property type="term" value="F:endopeptidase activity"/>
    <property type="evidence" value="ECO:0007669"/>
    <property type="project" value="UniProtKB-ARBA"/>
</dbReference>
<feature type="domain" description="CAAX prenyl protease 2/Lysostaphin resistance protein A-like" evidence="2">
    <location>
        <begin position="111"/>
        <end position="217"/>
    </location>
</feature>
<evidence type="ECO:0000259" key="2">
    <source>
        <dbReference type="Pfam" id="PF02517"/>
    </source>
</evidence>
<reference evidence="3" key="2">
    <citation type="submission" date="2020-09" db="EMBL/GenBank/DDBJ databases">
        <authorList>
            <person name="Sun Q."/>
            <person name="Kim S."/>
        </authorList>
    </citation>
    <scope>NUCLEOTIDE SEQUENCE</scope>
    <source>
        <strain evidence="3">KCTC 42731</strain>
    </source>
</reference>
<keyword evidence="3" id="KW-0645">Protease</keyword>
<keyword evidence="1" id="KW-1133">Transmembrane helix</keyword>
<dbReference type="GO" id="GO:0006508">
    <property type="term" value="P:proteolysis"/>
    <property type="evidence" value="ECO:0007669"/>
    <property type="project" value="UniProtKB-KW"/>
</dbReference>
<sequence>MTKVSSEMKTSVSKLNVSPIIQIIILYLIAVIVQRVGSELTSLYTINTVTQNFFENFVGLVFVLYVVVKLNLWSRIYWFSHLSFKRWYLFLLPCAYILINIGELYPHSNQDLVVGLLSNMFTGSLEEILCRGIVIVILFDYLIKREHKNIPLKAALLSSLLFGLVHFVNVFEKPETIGVITGQVIYATFIGMGFAACYLRTRSLVPLMIIHAAINIMGFLTSAPNEPAAASFIDTLPAIIICFPLMIYGIVILSGDKSNSIEFSR</sequence>
<dbReference type="GO" id="GO:0080120">
    <property type="term" value="P:CAAX-box protein maturation"/>
    <property type="evidence" value="ECO:0007669"/>
    <property type="project" value="UniProtKB-ARBA"/>
</dbReference>
<dbReference type="Proteomes" id="UP000623842">
    <property type="component" value="Unassembled WGS sequence"/>
</dbReference>
<evidence type="ECO:0000313" key="4">
    <source>
        <dbReference type="Proteomes" id="UP000623842"/>
    </source>
</evidence>
<reference evidence="3" key="1">
    <citation type="journal article" date="2014" name="Int. J. Syst. Evol. Microbiol.">
        <title>Complete genome sequence of Corynebacterium casei LMG S-19264T (=DSM 44701T), isolated from a smear-ripened cheese.</title>
        <authorList>
            <consortium name="US DOE Joint Genome Institute (JGI-PGF)"/>
            <person name="Walter F."/>
            <person name="Albersmeier A."/>
            <person name="Kalinowski J."/>
            <person name="Ruckert C."/>
        </authorList>
    </citation>
    <scope>NUCLEOTIDE SEQUENCE</scope>
    <source>
        <strain evidence="3">KCTC 42731</strain>
    </source>
</reference>